<evidence type="ECO:0000256" key="6">
    <source>
        <dbReference type="SAM" id="Phobius"/>
    </source>
</evidence>
<evidence type="ECO:0000256" key="1">
    <source>
        <dbReference type="ARBA" id="ARBA00004651"/>
    </source>
</evidence>
<feature type="transmembrane region" description="Helical" evidence="6">
    <location>
        <begin position="264"/>
        <end position="288"/>
    </location>
</feature>
<evidence type="ECO:0000313" key="9">
    <source>
        <dbReference type="Proteomes" id="UP000033514"/>
    </source>
</evidence>
<feature type="transmembrane region" description="Helical" evidence="6">
    <location>
        <begin position="813"/>
        <end position="837"/>
    </location>
</feature>
<reference evidence="8 9" key="1">
    <citation type="submission" date="2015-03" db="EMBL/GenBank/DDBJ databases">
        <authorList>
            <person name="Hassan Y.I."/>
            <person name="Lepp D."/>
            <person name="Zhou T."/>
        </authorList>
    </citation>
    <scope>NUCLEOTIDE SEQUENCE [LARGE SCALE GENOMIC DNA]</scope>
    <source>
        <strain evidence="8 9">GH2-10</strain>
    </source>
</reference>
<accession>A0A0F5L853</accession>
<keyword evidence="3 6" id="KW-0812">Transmembrane</keyword>
<gene>
    <name evidence="8" type="ORF">VW35_14275</name>
</gene>
<feature type="domain" description="ABC3 transporter permease C-terminal" evidence="7">
    <location>
        <begin position="728"/>
        <end position="839"/>
    </location>
</feature>
<dbReference type="PATRIC" id="fig|361041.3.peg.2242"/>
<feature type="transmembrane region" description="Helical" evidence="6">
    <location>
        <begin position="309"/>
        <end position="342"/>
    </location>
</feature>
<evidence type="ECO:0000256" key="3">
    <source>
        <dbReference type="ARBA" id="ARBA00022692"/>
    </source>
</evidence>
<proteinExistence type="predicted"/>
<organism evidence="8 9">
    <name type="scientific">Devosia soli</name>
    <dbReference type="NCBI Taxonomy" id="361041"/>
    <lineage>
        <taxon>Bacteria</taxon>
        <taxon>Pseudomonadati</taxon>
        <taxon>Pseudomonadota</taxon>
        <taxon>Alphaproteobacteria</taxon>
        <taxon>Hyphomicrobiales</taxon>
        <taxon>Devosiaceae</taxon>
        <taxon>Devosia</taxon>
    </lineage>
</organism>
<keyword evidence="2" id="KW-1003">Cell membrane</keyword>
<feature type="transmembrane region" description="Helical" evidence="6">
    <location>
        <begin position="354"/>
        <end position="376"/>
    </location>
</feature>
<dbReference type="AlphaFoldDB" id="A0A0F5L853"/>
<evidence type="ECO:0000259" key="7">
    <source>
        <dbReference type="Pfam" id="PF02687"/>
    </source>
</evidence>
<feature type="transmembrane region" description="Helical" evidence="6">
    <location>
        <begin position="721"/>
        <end position="747"/>
    </location>
</feature>
<dbReference type="EMBL" id="LAJG01000024">
    <property type="protein sequence ID" value="KKB77817.1"/>
    <property type="molecule type" value="Genomic_DNA"/>
</dbReference>
<dbReference type="InterPro" id="IPR038766">
    <property type="entry name" value="Membrane_comp_ABC_pdt"/>
</dbReference>
<evidence type="ECO:0000256" key="2">
    <source>
        <dbReference type="ARBA" id="ARBA00022475"/>
    </source>
</evidence>
<evidence type="ECO:0000256" key="5">
    <source>
        <dbReference type="ARBA" id="ARBA00023136"/>
    </source>
</evidence>
<feature type="transmembrane region" description="Helical" evidence="6">
    <location>
        <begin position="411"/>
        <end position="428"/>
    </location>
</feature>
<feature type="domain" description="ABC3 transporter permease C-terminal" evidence="7">
    <location>
        <begin position="267"/>
        <end position="380"/>
    </location>
</feature>
<feature type="transmembrane region" description="Helical" evidence="6">
    <location>
        <begin position="478"/>
        <end position="502"/>
    </location>
</feature>
<feature type="transmembrane region" description="Helical" evidence="6">
    <location>
        <begin position="434"/>
        <end position="457"/>
    </location>
</feature>
<comment type="caution">
    <text evidence="8">The sequence shown here is derived from an EMBL/GenBank/DDBJ whole genome shotgun (WGS) entry which is preliminary data.</text>
</comment>
<keyword evidence="4 6" id="KW-1133">Transmembrane helix</keyword>
<dbReference type="RefSeq" id="WP_046143738.1">
    <property type="nucleotide sequence ID" value="NZ_LAJG01000024.1"/>
</dbReference>
<dbReference type="Pfam" id="PF02687">
    <property type="entry name" value="FtsX"/>
    <property type="match status" value="2"/>
</dbReference>
<keyword evidence="9" id="KW-1185">Reference proteome</keyword>
<protein>
    <recommendedName>
        <fullName evidence="7">ABC3 transporter permease C-terminal domain-containing protein</fullName>
    </recommendedName>
</protein>
<dbReference type="OrthoDB" id="9775544at2"/>
<dbReference type="InterPro" id="IPR003838">
    <property type="entry name" value="ABC3_permease_C"/>
</dbReference>
<dbReference type="GO" id="GO:0005886">
    <property type="term" value="C:plasma membrane"/>
    <property type="evidence" value="ECO:0007669"/>
    <property type="project" value="UniProtKB-SubCell"/>
</dbReference>
<evidence type="ECO:0000256" key="4">
    <source>
        <dbReference type="ARBA" id="ARBA00022989"/>
    </source>
</evidence>
<keyword evidence="5 6" id="KW-0472">Membrane</keyword>
<evidence type="ECO:0000313" key="8">
    <source>
        <dbReference type="EMBL" id="KKB77817.1"/>
    </source>
</evidence>
<dbReference type="PANTHER" id="PTHR30287:SF1">
    <property type="entry name" value="INNER MEMBRANE PROTEIN"/>
    <property type="match status" value="1"/>
</dbReference>
<name>A0A0F5L853_9HYPH</name>
<feature type="transmembrane region" description="Helical" evidence="6">
    <location>
        <begin position="768"/>
        <end position="793"/>
    </location>
</feature>
<sequence length="851" mass="89243">MRAFLAAARVGLKEMAGDWARFSLLIICLAVGTALIAGVSSVSSAITRAVDQNAALLMGGDLEFTRSDRPATASEIAIFEGAGTLASTIETNLGAESATGEAFVDLVAAGPNYPLLGGVYTDNAEAQIAPFAALEERNGMFGALVDPVMLDQLGLKTGDTITIGGTDFEVRGGLTGFPDGPVRGFRLGLATLLSTDGFAHVSDRTSPLPGLGTNFRYKLLLTSSDTEGERARLVGELGDSGWEVRSALDGLGPMLRYYELFTGFLLVVGLGSLLIGGVSVWSVMSAYIAERAGVIAVLRSLGAARWRVLVHFLVQVLALGLIGVGIGVVVGVTIGLFVLPAVGTAIGIPLTRNIDVLAILVAAAVGLLTAFAFSYLPLVQAQMVSPASLFRSKGLGAPRIDWRRFIRSAELLPLAVAVLLFFWLAVILTGDWLLVLAFIGSATGAALLLQLGSRVALAGLSRLPSPRWRPLRQSLRAIIGSAGNSSAVVTAVGLAMVILVVVQVLAINLRNEFLGASVFDAPTLVASDLFPDEMEALQADVGPEHGIALVTSTPMLRGAVTAVAGTPVDTLSANGPEASFLLSGEIPMTYRAILPPASRLVEGTWWPQDYSGEPLVSLHQNLRQGLGVKLGDEITFEIFGETITAKVSNFRDYAWQGGIDFLVTFSPGALDAYPSTLLAAVTATPGREEDVERFLASEFLDIKFIEIGATLTRITEALSQLSFAVASVGGIAVLNGLLILIGSLAAGRRQRESDAVLYKVLGSRRGEILVAALLQFLLLSLFAALIAIPSGIFTAWLLTQVLLNVAFTVDATTIGLVVAGLIAVTAILGATTLLRVLSIRPALLLREMSSV</sequence>
<dbReference type="STRING" id="361041.VW35_14275"/>
<comment type="subcellular location">
    <subcellularLocation>
        <location evidence="1">Cell membrane</location>
        <topology evidence="1">Multi-pass membrane protein</topology>
    </subcellularLocation>
</comment>
<dbReference type="Proteomes" id="UP000033514">
    <property type="component" value="Unassembled WGS sequence"/>
</dbReference>
<dbReference type="PANTHER" id="PTHR30287">
    <property type="entry name" value="MEMBRANE COMPONENT OF PREDICTED ABC SUPERFAMILY METABOLITE UPTAKE TRANSPORTER"/>
    <property type="match status" value="1"/>
</dbReference>